<protein>
    <submittedName>
        <fullName evidence="2">Uncharacterized protein DUF1097</fullName>
    </submittedName>
</protein>
<keyword evidence="3" id="KW-1185">Reference proteome</keyword>
<proteinExistence type="predicted"/>
<sequence>MTEKNALIQKSSIKGQLAFTAIAALTAAIAAGSCLLLNLPVWAMFIGWVAFFTKIGNLNTALINLGCIILGIVFGMLAGLGIYAITPTLGSFALPVMVFTVGMVVISLRSLPIFNNLMCYFLGLISFFASHLTPSIDTFTLLVSAASIGIFSGFISLKLQMKL</sequence>
<dbReference type="EMBL" id="SMFQ01000003">
    <property type="protein sequence ID" value="TCJ87538.1"/>
    <property type="molecule type" value="Genomic_DNA"/>
</dbReference>
<feature type="transmembrane region" description="Helical" evidence="1">
    <location>
        <begin position="89"/>
        <end position="106"/>
    </location>
</feature>
<gene>
    <name evidence="2" type="ORF">EV695_2049</name>
</gene>
<dbReference type="PROSITE" id="PS51257">
    <property type="entry name" value="PROKAR_LIPOPROTEIN"/>
    <property type="match status" value="1"/>
</dbReference>
<dbReference type="Pfam" id="PF06496">
    <property type="entry name" value="DUF1097"/>
    <property type="match status" value="1"/>
</dbReference>
<feature type="transmembrane region" description="Helical" evidence="1">
    <location>
        <begin position="138"/>
        <end position="157"/>
    </location>
</feature>
<keyword evidence="1" id="KW-1133">Transmembrane helix</keyword>
<evidence type="ECO:0000256" key="1">
    <source>
        <dbReference type="SAM" id="Phobius"/>
    </source>
</evidence>
<dbReference type="OrthoDB" id="8396882at2"/>
<comment type="caution">
    <text evidence="2">The sequence shown here is derived from an EMBL/GenBank/DDBJ whole genome shotgun (WGS) entry which is preliminary data.</text>
</comment>
<name>A0A4R1F6I0_9GAMM</name>
<dbReference type="InterPro" id="IPR009476">
    <property type="entry name" value="DUF1097"/>
</dbReference>
<dbReference type="RefSeq" id="WP_131905805.1">
    <property type="nucleotide sequence ID" value="NZ_BAAAFU010000004.1"/>
</dbReference>
<accession>A0A4R1F6I0</accession>
<dbReference type="AlphaFoldDB" id="A0A4R1F6I0"/>
<feature type="transmembrane region" description="Helical" evidence="1">
    <location>
        <begin position="62"/>
        <end position="83"/>
    </location>
</feature>
<evidence type="ECO:0000313" key="3">
    <source>
        <dbReference type="Proteomes" id="UP000294887"/>
    </source>
</evidence>
<dbReference type="Proteomes" id="UP000294887">
    <property type="component" value="Unassembled WGS sequence"/>
</dbReference>
<organism evidence="2 3">
    <name type="scientific">Cocleimonas flava</name>
    <dbReference type="NCBI Taxonomy" id="634765"/>
    <lineage>
        <taxon>Bacteria</taxon>
        <taxon>Pseudomonadati</taxon>
        <taxon>Pseudomonadota</taxon>
        <taxon>Gammaproteobacteria</taxon>
        <taxon>Thiotrichales</taxon>
        <taxon>Thiotrichaceae</taxon>
        <taxon>Cocleimonas</taxon>
    </lineage>
</organism>
<evidence type="ECO:0000313" key="2">
    <source>
        <dbReference type="EMBL" id="TCJ87538.1"/>
    </source>
</evidence>
<keyword evidence="1" id="KW-0812">Transmembrane</keyword>
<feature type="transmembrane region" description="Helical" evidence="1">
    <location>
        <begin position="17"/>
        <end position="50"/>
    </location>
</feature>
<keyword evidence="1" id="KW-0472">Membrane</keyword>
<reference evidence="2 3" key="1">
    <citation type="submission" date="2019-03" db="EMBL/GenBank/DDBJ databases">
        <title>Genomic Encyclopedia of Type Strains, Phase IV (KMG-IV): sequencing the most valuable type-strain genomes for metagenomic binning, comparative biology and taxonomic classification.</title>
        <authorList>
            <person name="Goeker M."/>
        </authorList>
    </citation>
    <scope>NUCLEOTIDE SEQUENCE [LARGE SCALE GENOMIC DNA]</scope>
    <source>
        <strain evidence="2 3">DSM 24830</strain>
    </source>
</reference>
<feature type="transmembrane region" description="Helical" evidence="1">
    <location>
        <begin position="113"/>
        <end position="132"/>
    </location>
</feature>